<dbReference type="Gene3D" id="2.40.50.180">
    <property type="entry name" value="CheA-289, Domain 4"/>
    <property type="match status" value="1"/>
</dbReference>
<dbReference type="SMART" id="SM00260">
    <property type="entry name" value="CheW"/>
    <property type="match status" value="1"/>
</dbReference>
<dbReference type="PANTHER" id="PTHR22617">
    <property type="entry name" value="CHEMOTAXIS SENSOR HISTIDINE KINASE-RELATED"/>
    <property type="match status" value="1"/>
</dbReference>
<organism evidence="2 3">
    <name type="scientific">Giesbergeria sinuosa</name>
    <dbReference type="NCBI Taxonomy" id="80883"/>
    <lineage>
        <taxon>Bacteria</taxon>
        <taxon>Pseudomonadati</taxon>
        <taxon>Pseudomonadota</taxon>
        <taxon>Betaproteobacteria</taxon>
        <taxon>Burkholderiales</taxon>
        <taxon>Comamonadaceae</taxon>
        <taxon>Giesbergeria</taxon>
    </lineage>
</organism>
<dbReference type="InterPro" id="IPR036061">
    <property type="entry name" value="CheW-like_dom_sf"/>
</dbReference>
<dbReference type="EMBL" id="JBHSHJ010000002">
    <property type="protein sequence ID" value="MFC4788195.1"/>
    <property type="molecule type" value="Genomic_DNA"/>
</dbReference>
<dbReference type="Proteomes" id="UP001596001">
    <property type="component" value="Unassembled WGS sequence"/>
</dbReference>
<evidence type="ECO:0000259" key="1">
    <source>
        <dbReference type="PROSITE" id="PS50851"/>
    </source>
</evidence>
<feature type="domain" description="CheW-like" evidence="1">
    <location>
        <begin position="33"/>
        <end position="181"/>
    </location>
</feature>
<dbReference type="Gene3D" id="2.30.30.40">
    <property type="entry name" value="SH3 Domains"/>
    <property type="match status" value="1"/>
</dbReference>
<evidence type="ECO:0000313" key="2">
    <source>
        <dbReference type="EMBL" id="MFC4788195.1"/>
    </source>
</evidence>
<evidence type="ECO:0000313" key="3">
    <source>
        <dbReference type="Proteomes" id="UP001596001"/>
    </source>
</evidence>
<dbReference type="InterPro" id="IPR002545">
    <property type="entry name" value="CheW-lke_dom"/>
</dbReference>
<dbReference type="SUPFAM" id="SSF50341">
    <property type="entry name" value="CheW-like"/>
    <property type="match status" value="1"/>
</dbReference>
<sequence length="192" mass="20944">MSASDPLALVAGTTPAVPSRNAALALGHGAPPPKKHLGFTLNGEIYAIAIEQIKEIIGFRPMTTVPMMPAYLRGIINLRGMVVPVIDLARRFGQDPTPVGKRSCIVILEIPLYPEMPEQRHTMGLVVDMVNAVLDISPAVIEPAPSFGINIRPDFLHGMAKIKDKFVLLLNIQRVIMLEELNALRSLARKDV</sequence>
<dbReference type="Pfam" id="PF01584">
    <property type="entry name" value="CheW"/>
    <property type="match status" value="1"/>
</dbReference>
<keyword evidence="3" id="KW-1185">Reference proteome</keyword>
<name>A0ABV9QER3_9BURK</name>
<dbReference type="RefSeq" id="WP_382430369.1">
    <property type="nucleotide sequence ID" value="NZ_JBHSHJ010000002.1"/>
</dbReference>
<protein>
    <submittedName>
        <fullName evidence="2">Chemotaxis protein CheW</fullName>
    </submittedName>
</protein>
<dbReference type="InterPro" id="IPR039315">
    <property type="entry name" value="CheW"/>
</dbReference>
<proteinExistence type="predicted"/>
<comment type="caution">
    <text evidence="2">The sequence shown here is derived from an EMBL/GenBank/DDBJ whole genome shotgun (WGS) entry which is preliminary data.</text>
</comment>
<gene>
    <name evidence="2" type="ORF">ACFO6X_04240</name>
</gene>
<dbReference type="PROSITE" id="PS50851">
    <property type="entry name" value="CHEW"/>
    <property type="match status" value="1"/>
</dbReference>
<reference evidence="3" key="1">
    <citation type="journal article" date="2019" name="Int. J. Syst. Evol. Microbiol.">
        <title>The Global Catalogue of Microorganisms (GCM) 10K type strain sequencing project: providing services to taxonomists for standard genome sequencing and annotation.</title>
        <authorList>
            <consortium name="The Broad Institute Genomics Platform"/>
            <consortium name="The Broad Institute Genome Sequencing Center for Infectious Disease"/>
            <person name="Wu L."/>
            <person name="Ma J."/>
        </authorList>
    </citation>
    <scope>NUCLEOTIDE SEQUENCE [LARGE SCALE GENOMIC DNA]</scope>
    <source>
        <strain evidence="3">CCUG 49452</strain>
    </source>
</reference>
<accession>A0ABV9QER3</accession>
<dbReference type="PANTHER" id="PTHR22617:SF41">
    <property type="entry name" value="CHEMOTAXIS SIGNAL TRANSDUCTION SYSTEM ADAPTOR PROTEIN CHEW"/>
    <property type="match status" value="1"/>
</dbReference>